<dbReference type="EMBL" id="BART01001474">
    <property type="protein sequence ID" value="GAG69580.1"/>
    <property type="molecule type" value="Genomic_DNA"/>
</dbReference>
<proteinExistence type="predicted"/>
<sequence>MVNVKEGKATMSLSSIGKQIHNDVMNVSNIQSVRVGILPKRSGIITNLDLGVEQGLDLTEKTREIVEVVKSSANRLGVKLYNTNVNFIPVSGPKIRRERPEIKVEERVEVEDISVEE</sequence>
<accession>X0ZIX2</accession>
<organism evidence="1">
    <name type="scientific">marine sediment metagenome</name>
    <dbReference type="NCBI Taxonomy" id="412755"/>
    <lineage>
        <taxon>unclassified sequences</taxon>
        <taxon>metagenomes</taxon>
        <taxon>ecological metagenomes</taxon>
    </lineage>
</organism>
<name>X0ZIX2_9ZZZZ</name>
<evidence type="ECO:0000313" key="1">
    <source>
        <dbReference type="EMBL" id="GAG69580.1"/>
    </source>
</evidence>
<protein>
    <recommendedName>
        <fullName evidence="2">Asp23/Gls24 family envelope stress response protein</fullName>
    </recommendedName>
</protein>
<reference evidence="1" key="1">
    <citation type="journal article" date="2014" name="Front. Microbiol.">
        <title>High frequency of phylogenetically diverse reductive dehalogenase-homologous genes in deep subseafloor sedimentary metagenomes.</title>
        <authorList>
            <person name="Kawai M."/>
            <person name="Futagami T."/>
            <person name="Toyoda A."/>
            <person name="Takaki Y."/>
            <person name="Nishi S."/>
            <person name="Hori S."/>
            <person name="Arai W."/>
            <person name="Tsubouchi T."/>
            <person name="Morono Y."/>
            <person name="Uchiyama I."/>
            <person name="Ito T."/>
            <person name="Fujiyama A."/>
            <person name="Inagaki F."/>
            <person name="Takami H."/>
        </authorList>
    </citation>
    <scope>NUCLEOTIDE SEQUENCE</scope>
    <source>
        <strain evidence="1">Expedition CK06-06</strain>
    </source>
</reference>
<gene>
    <name evidence="1" type="ORF">S01H4_05179</name>
</gene>
<evidence type="ECO:0008006" key="2">
    <source>
        <dbReference type="Google" id="ProtNLM"/>
    </source>
</evidence>
<comment type="caution">
    <text evidence="1">The sequence shown here is derived from an EMBL/GenBank/DDBJ whole genome shotgun (WGS) entry which is preliminary data.</text>
</comment>
<dbReference type="AlphaFoldDB" id="X0ZIX2"/>